<proteinExistence type="predicted"/>
<gene>
    <name evidence="5" type="ORF">JS756_04675</name>
</gene>
<evidence type="ECO:0000313" key="5">
    <source>
        <dbReference type="EMBL" id="MBN0043404.1"/>
    </source>
</evidence>
<dbReference type="NCBIfam" id="NF041528">
    <property type="entry name" value="strep_LAETG"/>
    <property type="match status" value="1"/>
</dbReference>
<dbReference type="InterPro" id="IPR023849">
    <property type="entry name" value="TQXA_dom"/>
</dbReference>
<comment type="caution">
    <text evidence="5">The sequence shown here is derived from an EMBL/GenBank/DDBJ whole genome shotgun (WGS) entry which is preliminary data.</text>
</comment>
<organism evidence="5 6">
    <name type="scientific">Streptomyces actuosus</name>
    <dbReference type="NCBI Taxonomy" id="1885"/>
    <lineage>
        <taxon>Bacteria</taxon>
        <taxon>Bacillati</taxon>
        <taxon>Actinomycetota</taxon>
        <taxon>Actinomycetes</taxon>
        <taxon>Kitasatosporales</taxon>
        <taxon>Streptomycetaceae</taxon>
        <taxon>Streptomyces</taxon>
    </lineage>
</organism>
<keyword evidence="2" id="KW-1133">Transmembrane helix</keyword>
<accession>A0ABS2VJW6</accession>
<evidence type="ECO:0000256" key="2">
    <source>
        <dbReference type="SAM" id="Phobius"/>
    </source>
</evidence>
<reference evidence="5 6" key="1">
    <citation type="submission" date="2021-02" db="EMBL/GenBank/DDBJ databases">
        <title>Whole genome sequencing of Streptomyces actuosus VRA1.</title>
        <authorList>
            <person name="Sen G."/>
            <person name="Sen A."/>
        </authorList>
    </citation>
    <scope>NUCLEOTIDE SEQUENCE [LARGE SCALE GENOMIC DNA]</scope>
    <source>
        <strain evidence="5 6">VRA1</strain>
    </source>
</reference>
<dbReference type="NCBIfam" id="TIGR03934">
    <property type="entry name" value="TQXA_dom"/>
    <property type="match status" value="1"/>
</dbReference>
<keyword evidence="2" id="KW-0812">Transmembrane</keyword>
<feature type="transmembrane region" description="Helical" evidence="2">
    <location>
        <begin position="443"/>
        <end position="462"/>
    </location>
</feature>
<evidence type="ECO:0000313" key="6">
    <source>
        <dbReference type="Proteomes" id="UP000788262"/>
    </source>
</evidence>
<feature type="region of interest" description="Disordered" evidence="1">
    <location>
        <begin position="395"/>
        <end position="437"/>
    </location>
</feature>
<keyword evidence="2" id="KW-0472">Membrane</keyword>
<evidence type="ECO:0000256" key="1">
    <source>
        <dbReference type="SAM" id="MobiDB-lite"/>
    </source>
</evidence>
<dbReference type="Proteomes" id="UP000788262">
    <property type="component" value="Unassembled WGS sequence"/>
</dbReference>
<feature type="signal peptide" evidence="3">
    <location>
        <begin position="1"/>
        <end position="32"/>
    </location>
</feature>
<protein>
    <submittedName>
        <fullName evidence="5">Thioester domain-containing protein</fullName>
    </submittedName>
</protein>
<name>A0ABS2VJW6_STRAS</name>
<feature type="domain" description="Thioester" evidence="4">
    <location>
        <begin position="84"/>
        <end position="184"/>
    </location>
</feature>
<keyword evidence="3" id="KW-0732">Signal</keyword>
<dbReference type="InterPro" id="IPR013552">
    <property type="entry name" value="Thioester_dom"/>
</dbReference>
<evidence type="ECO:0000259" key="4">
    <source>
        <dbReference type="Pfam" id="PF08341"/>
    </source>
</evidence>
<feature type="compositionally biased region" description="Polar residues" evidence="1">
    <location>
        <begin position="201"/>
        <end position="215"/>
    </location>
</feature>
<dbReference type="Gene3D" id="1.10.150.480">
    <property type="match status" value="1"/>
</dbReference>
<dbReference type="NCBIfam" id="TIGR01167">
    <property type="entry name" value="LPXTG_anchor"/>
    <property type="match status" value="1"/>
</dbReference>
<dbReference type="Pfam" id="PF08341">
    <property type="entry name" value="TED"/>
    <property type="match status" value="1"/>
</dbReference>
<feature type="chain" id="PRO_5046385191" evidence="3">
    <location>
        <begin position="33"/>
        <end position="471"/>
    </location>
</feature>
<keyword evidence="6" id="KW-1185">Reference proteome</keyword>
<feature type="region of interest" description="Disordered" evidence="1">
    <location>
        <begin position="182"/>
        <end position="215"/>
    </location>
</feature>
<sequence>MFRVRGRSIPSVAGVMLATSMFCAGSVAFAGAASADGGGEADTAVLGDIVHGGRIDILDDSDHAEETLTGGTMRLTLKGAELETYCIDIHNPTYDGTKYTETDWDHSVLSDKKERLGRIRWILQHAYPVVQPDALGSKVGAKLNEDTAAAATQAAIWHFSDGVNAHPRDKGADKVTKWLEEQAEQHGSADEPLPSLKLTPDSVSGTSGDSIGPVTVNTSADKVSVALDQKSADAGVTLVDADGKAATTAANGDKLFFKVPADAPKGEGTLTASTTTRIEVGRVFGPVDKKSQTLILAGSTEVPVTASASGAWAPKEHKGPIPAVTFEKDCAAGGIQVTAANSGDQEFTFTLNGETHTVQPGKSETVLVKVDEDQAYDIKIASAAGYGPWETHGVLDCKTAGPSPSPSASTPAPGTSTPGTDTPGTTTTGGGLAQTGGSSATPVIAGAAVALVLAGGGLVFFLRKRRSTPSA</sequence>
<feature type="compositionally biased region" description="Low complexity" evidence="1">
    <location>
        <begin position="399"/>
        <end position="426"/>
    </location>
</feature>
<dbReference type="EMBL" id="JAFFZS010000002">
    <property type="protein sequence ID" value="MBN0043404.1"/>
    <property type="molecule type" value="Genomic_DNA"/>
</dbReference>
<evidence type="ECO:0000256" key="3">
    <source>
        <dbReference type="SAM" id="SignalP"/>
    </source>
</evidence>